<evidence type="ECO:0000313" key="7">
    <source>
        <dbReference type="EMBL" id="RIX48718.1"/>
    </source>
</evidence>
<keyword evidence="8" id="KW-1185">Reference proteome</keyword>
<dbReference type="PIRSF" id="PIRSF006648">
    <property type="entry name" value="DrrB"/>
    <property type="match status" value="1"/>
</dbReference>
<dbReference type="InterPro" id="IPR000412">
    <property type="entry name" value="ABC_2_transport"/>
</dbReference>
<keyword evidence="4 5" id="KW-0472">Membrane</keyword>
<proteinExistence type="inferred from homology"/>
<keyword evidence="2 5" id="KW-0812">Transmembrane</keyword>
<dbReference type="EMBL" id="QXQA01000020">
    <property type="protein sequence ID" value="RIX48718.1"/>
    <property type="molecule type" value="Genomic_DNA"/>
</dbReference>
<feature type="transmembrane region" description="Helical" evidence="5">
    <location>
        <begin position="261"/>
        <end position="280"/>
    </location>
</feature>
<accession>A0A3A1UTM4</accession>
<evidence type="ECO:0000313" key="8">
    <source>
        <dbReference type="Proteomes" id="UP000266482"/>
    </source>
</evidence>
<feature type="transmembrane region" description="Helical" evidence="5">
    <location>
        <begin position="20"/>
        <end position="38"/>
    </location>
</feature>
<reference evidence="7 8" key="1">
    <citation type="submission" date="2018-09" db="EMBL/GenBank/DDBJ databases">
        <title>Paenibacillus aracenensis nov. sp. isolated from a cave in southern Spain.</title>
        <authorList>
            <person name="Jurado V."/>
            <person name="Gutierrez-Patricio S."/>
            <person name="Gonzalez-Pimentel J.L."/>
            <person name="Miller A.Z."/>
            <person name="Laiz L."/>
            <person name="Saiz-Jimenez C."/>
        </authorList>
    </citation>
    <scope>NUCLEOTIDE SEQUENCE [LARGE SCALE GENOMIC DNA]</scope>
    <source>
        <strain evidence="7 8">DSM 22867</strain>
    </source>
</reference>
<evidence type="ECO:0000256" key="2">
    <source>
        <dbReference type="ARBA" id="ARBA00022692"/>
    </source>
</evidence>
<dbReference type="InterPro" id="IPR013525">
    <property type="entry name" value="ABC2_TM"/>
</dbReference>
<sequence length="284" mass="30431">MTVIARRNLKLFFRDRGGVVMSFLSVFIILGLYVLFLGDTMRSGLPDVPAADFLLDSWVMAGILAVTTVTSTLGAFGTMVEDRTRKTIKDFTAAPVKRRSIVGGYILSAFVIGVVLSLVTFLLAEIYIVAQGGEWLPVGAVLKIIGLILLSVLASSSIVFFITSLLRSQSAFTTTSTIIGTLIGFLTGIYIPIGSLPEAVQLIIKIFPVSHAGSLIRTVMVERPMELSFAGAPAESAQAFKLDMGVVYQFGDTTTTMGSSILVLVGTAALFYLLSIALMARKNK</sequence>
<protein>
    <recommendedName>
        <fullName evidence="5">Transport permease protein</fullName>
    </recommendedName>
</protein>
<feature type="transmembrane region" description="Helical" evidence="5">
    <location>
        <begin position="140"/>
        <end position="162"/>
    </location>
</feature>
<evidence type="ECO:0000256" key="4">
    <source>
        <dbReference type="ARBA" id="ARBA00023136"/>
    </source>
</evidence>
<feature type="transmembrane region" description="Helical" evidence="5">
    <location>
        <begin position="101"/>
        <end position="128"/>
    </location>
</feature>
<dbReference type="InterPro" id="IPR047817">
    <property type="entry name" value="ABC2_TM_bact-type"/>
</dbReference>
<feature type="transmembrane region" description="Helical" evidence="5">
    <location>
        <begin position="58"/>
        <end position="80"/>
    </location>
</feature>
<dbReference type="Pfam" id="PF01061">
    <property type="entry name" value="ABC2_membrane"/>
    <property type="match status" value="1"/>
</dbReference>
<dbReference type="PRINTS" id="PR00164">
    <property type="entry name" value="ABC2TRNSPORT"/>
</dbReference>
<dbReference type="OrthoDB" id="162334at2"/>
<evidence type="ECO:0000256" key="3">
    <source>
        <dbReference type="ARBA" id="ARBA00022989"/>
    </source>
</evidence>
<dbReference type="GO" id="GO:0140359">
    <property type="term" value="F:ABC-type transporter activity"/>
    <property type="evidence" value="ECO:0007669"/>
    <property type="project" value="InterPro"/>
</dbReference>
<dbReference type="Proteomes" id="UP000266482">
    <property type="component" value="Unassembled WGS sequence"/>
</dbReference>
<comment type="caution">
    <text evidence="7">The sequence shown here is derived from an EMBL/GenBank/DDBJ whole genome shotgun (WGS) entry which is preliminary data.</text>
</comment>
<dbReference type="PROSITE" id="PS51012">
    <property type="entry name" value="ABC_TM2"/>
    <property type="match status" value="1"/>
</dbReference>
<evidence type="ECO:0000256" key="1">
    <source>
        <dbReference type="ARBA" id="ARBA00004141"/>
    </source>
</evidence>
<organism evidence="7 8">
    <name type="scientific">Paenibacillus nanensis</name>
    <dbReference type="NCBI Taxonomy" id="393251"/>
    <lineage>
        <taxon>Bacteria</taxon>
        <taxon>Bacillati</taxon>
        <taxon>Bacillota</taxon>
        <taxon>Bacilli</taxon>
        <taxon>Bacillales</taxon>
        <taxon>Paenibacillaceae</taxon>
        <taxon>Paenibacillus</taxon>
    </lineage>
</organism>
<comment type="similarity">
    <text evidence="5">Belongs to the ABC-2 integral membrane protein family.</text>
</comment>
<dbReference type="RefSeq" id="WP_119602620.1">
    <property type="nucleotide sequence ID" value="NZ_QXQA01000020.1"/>
</dbReference>
<dbReference type="PANTHER" id="PTHR43229:SF2">
    <property type="entry name" value="NODULATION PROTEIN J"/>
    <property type="match status" value="1"/>
</dbReference>
<dbReference type="GO" id="GO:0043190">
    <property type="term" value="C:ATP-binding cassette (ABC) transporter complex"/>
    <property type="evidence" value="ECO:0007669"/>
    <property type="project" value="InterPro"/>
</dbReference>
<feature type="domain" description="ABC transmembrane type-2" evidence="6">
    <location>
        <begin position="17"/>
        <end position="282"/>
    </location>
</feature>
<dbReference type="InterPro" id="IPR051784">
    <property type="entry name" value="Nod_factor_ABC_transporter"/>
</dbReference>
<comment type="subcellular location">
    <subcellularLocation>
        <location evidence="5">Cell membrane</location>
        <topology evidence="5">Multi-pass membrane protein</topology>
    </subcellularLocation>
    <subcellularLocation>
        <location evidence="1">Membrane</location>
        <topology evidence="1">Multi-pass membrane protein</topology>
    </subcellularLocation>
</comment>
<name>A0A3A1UTM4_9BACL</name>
<keyword evidence="5" id="KW-1003">Cell membrane</keyword>
<evidence type="ECO:0000256" key="5">
    <source>
        <dbReference type="RuleBase" id="RU361157"/>
    </source>
</evidence>
<dbReference type="AlphaFoldDB" id="A0A3A1UTM4"/>
<keyword evidence="3 5" id="KW-1133">Transmembrane helix</keyword>
<feature type="transmembrane region" description="Helical" evidence="5">
    <location>
        <begin position="174"/>
        <end position="193"/>
    </location>
</feature>
<dbReference type="PANTHER" id="PTHR43229">
    <property type="entry name" value="NODULATION PROTEIN J"/>
    <property type="match status" value="1"/>
</dbReference>
<keyword evidence="5" id="KW-0813">Transport</keyword>
<evidence type="ECO:0000259" key="6">
    <source>
        <dbReference type="PROSITE" id="PS51012"/>
    </source>
</evidence>
<gene>
    <name evidence="7" type="ORF">D3P08_23775</name>
</gene>